<dbReference type="InterPro" id="IPR015422">
    <property type="entry name" value="PyrdxlP-dep_Trfase_small"/>
</dbReference>
<reference evidence="17" key="1">
    <citation type="submission" date="2021-01" db="EMBL/GenBank/DDBJ databases">
        <authorList>
            <person name="Bezrukov I."/>
        </authorList>
    </citation>
    <scope>NUCLEOTIDE SEQUENCE</scope>
</reference>
<evidence type="ECO:0000256" key="8">
    <source>
        <dbReference type="ARBA" id="ARBA00022801"/>
    </source>
</evidence>
<evidence type="ECO:0000256" key="12">
    <source>
        <dbReference type="ARBA" id="ARBA00023211"/>
    </source>
</evidence>
<evidence type="ECO:0000256" key="2">
    <source>
        <dbReference type="ARBA" id="ARBA00001936"/>
    </source>
</evidence>
<feature type="region of interest" description="Disordered" evidence="15">
    <location>
        <begin position="414"/>
        <end position="436"/>
    </location>
</feature>
<comment type="catalytic activity">
    <reaction evidence="14">
        <text>O-phospho-L-threonyl-[protein] + H2O = L-threonyl-[protein] + phosphate</text>
        <dbReference type="Rhea" id="RHEA:47004"/>
        <dbReference type="Rhea" id="RHEA-COMP:11060"/>
        <dbReference type="Rhea" id="RHEA-COMP:11605"/>
        <dbReference type="ChEBI" id="CHEBI:15377"/>
        <dbReference type="ChEBI" id="CHEBI:30013"/>
        <dbReference type="ChEBI" id="CHEBI:43474"/>
        <dbReference type="ChEBI" id="CHEBI:61977"/>
        <dbReference type="EC" id="3.1.3.16"/>
    </reaction>
</comment>
<dbReference type="SMART" id="SM00332">
    <property type="entry name" value="PP2Cc"/>
    <property type="match status" value="1"/>
</dbReference>
<comment type="cofactor">
    <cofactor evidence="1">
        <name>pyridoxal 5'-phosphate</name>
        <dbReference type="ChEBI" id="CHEBI:597326"/>
    </cofactor>
</comment>
<dbReference type="GO" id="GO:0004838">
    <property type="term" value="F:L-tyrosine-2-oxoglutarate transaminase activity"/>
    <property type="evidence" value="ECO:0007669"/>
    <property type="project" value="TreeGrafter"/>
</dbReference>
<dbReference type="PANTHER" id="PTHR45744">
    <property type="entry name" value="TYROSINE AMINOTRANSFERASE"/>
    <property type="match status" value="1"/>
</dbReference>
<dbReference type="Gene3D" id="3.60.40.10">
    <property type="entry name" value="PPM-type phosphatase domain"/>
    <property type="match status" value="1"/>
</dbReference>
<gene>
    <name evidence="17" type="ORF">AARE701A_LOCUS9067</name>
</gene>
<evidence type="ECO:0000259" key="16">
    <source>
        <dbReference type="PROSITE" id="PS51746"/>
    </source>
</evidence>
<evidence type="ECO:0000256" key="3">
    <source>
        <dbReference type="ARBA" id="ARBA00001946"/>
    </source>
</evidence>
<comment type="cofactor">
    <cofactor evidence="2">
        <name>Mn(2+)</name>
        <dbReference type="ChEBI" id="CHEBI:29035"/>
    </cofactor>
</comment>
<evidence type="ECO:0000256" key="7">
    <source>
        <dbReference type="ARBA" id="ARBA00022723"/>
    </source>
</evidence>
<dbReference type="GO" id="GO:0046872">
    <property type="term" value="F:metal ion binding"/>
    <property type="evidence" value="ECO:0007669"/>
    <property type="project" value="UniProtKB-KW"/>
</dbReference>
<keyword evidence="10" id="KW-0663">Pyridoxal phosphate</keyword>
<dbReference type="InterPro" id="IPR015424">
    <property type="entry name" value="PyrdxlP-dep_Trfase"/>
</dbReference>
<dbReference type="NCBIfam" id="TIGR01265">
    <property type="entry name" value="tyr_nico_aTase"/>
    <property type="match status" value="1"/>
</dbReference>
<keyword evidence="11" id="KW-0904">Protein phosphatase</keyword>
<evidence type="ECO:0000313" key="18">
    <source>
        <dbReference type="Proteomes" id="UP000682877"/>
    </source>
</evidence>
<dbReference type="FunFam" id="3.90.1150.10:FF:000040">
    <property type="entry name" value="Tyrosine aminotransferase"/>
    <property type="match status" value="1"/>
</dbReference>
<evidence type="ECO:0000256" key="1">
    <source>
        <dbReference type="ARBA" id="ARBA00001933"/>
    </source>
</evidence>
<comment type="catalytic activity">
    <reaction evidence="13">
        <text>O-phospho-L-seryl-[protein] + H2O = L-seryl-[protein] + phosphate</text>
        <dbReference type="Rhea" id="RHEA:20629"/>
        <dbReference type="Rhea" id="RHEA-COMP:9863"/>
        <dbReference type="Rhea" id="RHEA-COMP:11604"/>
        <dbReference type="ChEBI" id="CHEBI:15377"/>
        <dbReference type="ChEBI" id="CHEBI:29999"/>
        <dbReference type="ChEBI" id="CHEBI:43474"/>
        <dbReference type="ChEBI" id="CHEBI:83421"/>
        <dbReference type="EC" id="3.1.3.16"/>
    </reaction>
</comment>
<keyword evidence="8" id="KW-0378">Hydrolase</keyword>
<feature type="domain" description="PPM-type phosphatase" evidence="16">
    <location>
        <begin position="22"/>
        <end position="269"/>
    </location>
</feature>
<evidence type="ECO:0000256" key="14">
    <source>
        <dbReference type="ARBA" id="ARBA00048336"/>
    </source>
</evidence>
<dbReference type="Gene3D" id="3.40.640.10">
    <property type="entry name" value="Type I PLP-dependent aspartate aminotransferase-like (Major domain)"/>
    <property type="match status" value="1"/>
</dbReference>
<dbReference type="CDD" id="cd00143">
    <property type="entry name" value="PP2Cc"/>
    <property type="match status" value="1"/>
</dbReference>
<dbReference type="GO" id="GO:0004722">
    <property type="term" value="F:protein serine/threonine phosphatase activity"/>
    <property type="evidence" value="ECO:0007669"/>
    <property type="project" value="UniProtKB-EC"/>
</dbReference>
<evidence type="ECO:0000256" key="5">
    <source>
        <dbReference type="ARBA" id="ARBA00007441"/>
    </source>
</evidence>
<evidence type="ECO:0000256" key="11">
    <source>
        <dbReference type="ARBA" id="ARBA00022912"/>
    </source>
</evidence>
<keyword evidence="9" id="KW-0460">Magnesium</keyword>
<dbReference type="InterPro" id="IPR005958">
    <property type="entry name" value="TyrNic_aminoTrfase"/>
</dbReference>
<keyword evidence="7" id="KW-0479">Metal-binding</keyword>
<comment type="cofactor">
    <cofactor evidence="3">
        <name>Mg(2+)</name>
        <dbReference type="ChEBI" id="CHEBI:18420"/>
    </cofactor>
</comment>
<dbReference type="FunFam" id="3.40.640.10:FF:000048">
    <property type="entry name" value="tyrosine aminotransferase"/>
    <property type="match status" value="1"/>
</dbReference>
<dbReference type="SUPFAM" id="SSF81606">
    <property type="entry name" value="PP2C-like"/>
    <property type="match status" value="1"/>
</dbReference>
<evidence type="ECO:0000256" key="6">
    <source>
        <dbReference type="ARBA" id="ARBA00013081"/>
    </source>
</evidence>
<comment type="similarity">
    <text evidence="5">Belongs to the class-I pyridoxal-phosphate-dependent aminotransferase family.</text>
</comment>
<evidence type="ECO:0000313" key="17">
    <source>
        <dbReference type="EMBL" id="CAE5992302.1"/>
    </source>
</evidence>
<dbReference type="PANTHER" id="PTHR45744:SF15">
    <property type="entry name" value="S-ALKYL-THIOHYDROXIMATE LYASE SUR1"/>
    <property type="match status" value="1"/>
</dbReference>
<organism evidence="17 18">
    <name type="scientific">Arabidopsis arenosa</name>
    <name type="common">Sand rock-cress</name>
    <name type="synonym">Cardaminopsis arenosa</name>
    <dbReference type="NCBI Taxonomy" id="38785"/>
    <lineage>
        <taxon>Eukaryota</taxon>
        <taxon>Viridiplantae</taxon>
        <taxon>Streptophyta</taxon>
        <taxon>Embryophyta</taxon>
        <taxon>Tracheophyta</taxon>
        <taxon>Spermatophyta</taxon>
        <taxon>Magnoliopsida</taxon>
        <taxon>eudicotyledons</taxon>
        <taxon>Gunneridae</taxon>
        <taxon>Pentapetalae</taxon>
        <taxon>rosids</taxon>
        <taxon>malvids</taxon>
        <taxon>Brassicales</taxon>
        <taxon>Brassicaceae</taxon>
        <taxon>Camelineae</taxon>
        <taxon>Arabidopsis</taxon>
    </lineage>
</organism>
<dbReference type="InterPro" id="IPR004839">
    <property type="entry name" value="Aminotransferase_I/II_large"/>
</dbReference>
<feature type="compositionally biased region" description="Basic and acidic residues" evidence="15">
    <location>
        <begin position="414"/>
        <end position="435"/>
    </location>
</feature>
<keyword evidence="12" id="KW-0464">Manganese</keyword>
<dbReference type="Proteomes" id="UP000682877">
    <property type="component" value="Chromosome 3"/>
</dbReference>
<sequence>MKVGLCGSDTGRGKSKMWKNIAHGYDFVKGKACHPMEDYVVSEFKKVDGHDLGLFAIFDGHLGHDVAKYLQTNLFDNILKEKDFWTDTENAIRNAYISTDAVILAQSLKLGKGGSTAVTGILIDGKKLVVANVGDSRAVMSKNGVAYQLSVDHEPSKEQKEIESRGGFVSNIPGDVPRVDGQLAVARAFGDKSLKIHLSSEPDITHQTIDDETEFIVFASDGIWKVLSNQEAVDVIKSIKDPQAAAKELIEEAVSKKSTDDISCIVVRKKMFETPICSPPSPIDKESSDDLSMGYCGVKAYGVNEADELIAKLALHCYNSQKGTNLQLMTVTQLMVRSVAHFDYQMTLDAIDPANNSFSSVEICAWDASIENDENLRLVTTFCSLEGSGEAGTQWDFDGVDMFYNGVMPKWLDDEKRTQSNEPKPQREKMSEEQPHANLAVPAFKTDKDPITQTQNGQSSVWRFGGSDKAAKASTVTLRGVIYMLFDNCSKDVNKTILPLGHGDPSVYPCFRTCIEAEDAVVDVLRSGKGNSYGPGAGILPARRAVADYMNRDLPHKLTPEDIFLTAGCNQGIEIVFESLARPNANILLPRPGFPHYDARAAYSGLEVRKFDLLPEKEWEIDIEGIEAIADENTVAMVVINPNNPCGNVYSHDHLKKVAETARKLGIMVISDEVYNQTIFGENPFVPMGKFASIVPVLTLAGISKGWVVPGWKIGWIALNDPEGIFETTKVVQSIKQNLDVTPDPATIIQAALPAILEKADKNFFAKKNKILKHNVDLVCDRLKDIPCVVCPKKPESCTYLLTKLELSLMDNIKDDIDFCVKLAREENLVFLPGDALGLKNWMRITIGVEAHMLEDALERLKGFCTRHAKKTETETEALQALKLSDNNLEM</sequence>
<evidence type="ECO:0000256" key="15">
    <source>
        <dbReference type="SAM" id="MobiDB-lite"/>
    </source>
</evidence>
<dbReference type="InterPro" id="IPR015421">
    <property type="entry name" value="PyrdxlP-dep_Trfase_major"/>
</dbReference>
<dbReference type="EC" id="3.1.3.16" evidence="6"/>
<name>A0A8S2A0R3_ARAAE</name>
<dbReference type="AlphaFoldDB" id="A0A8S2A0R3"/>
<protein>
    <recommendedName>
        <fullName evidence="6">protein-serine/threonine phosphatase</fullName>
        <ecNumber evidence="6">3.1.3.16</ecNumber>
    </recommendedName>
</protein>
<comment type="similarity">
    <text evidence="4">Belongs to the PP2C family.</text>
</comment>
<evidence type="ECO:0000256" key="13">
    <source>
        <dbReference type="ARBA" id="ARBA00047761"/>
    </source>
</evidence>
<evidence type="ECO:0000256" key="9">
    <source>
        <dbReference type="ARBA" id="ARBA00022842"/>
    </source>
</evidence>
<dbReference type="FunFam" id="3.60.40.10:FF:000010">
    <property type="entry name" value="Probable protein phosphatase 2C 39"/>
    <property type="match status" value="1"/>
</dbReference>
<dbReference type="EMBL" id="LR999453">
    <property type="protein sequence ID" value="CAE5992302.1"/>
    <property type="molecule type" value="Genomic_DNA"/>
</dbReference>
<evidence type="ECO:0000256" key="10">
    <source>
        <dbReference type="ARBA" id="ARBA00022898"/>
    </source>
</evidence>
<dbReference type="GO" id="GO:0006572">
    <property type="term" value="P:L-tyrosine catabolic process"/>
    <property type="evidence" value="ECO:0007669"/>
    <property type="project" value="TreeGrafter"/>
</dbReference>
<dbReference type="CDD" id="cd00609">
    <property type="entry name" value="AAT_like"/>
    <property type="match status" value="1"/>
</dbReference>
<proteinExistence type="inferred from homology"/>
<dbReference type="Pfam" id="PF00481">
    <property type="entry name" value="PP2C"/>
    <property type="match status" value="1"/>
</dbReference>
<keyword evidence="18" id="KW-1185">Reference proteome</keyword>
<dbReference type="GO" id="GO:0005829">
    <property type="term" value="C:cytosol"/>
    <property type="evidence" value="ECO:0007669"/>
    <property type="project" value="TreeGrafter"/>
</dbReference>
<dbReference type="GO" id="GO:0030170">
    <property type="term" value="F:pyridoxal phosphate binding"/>
    <property type="evidence" value="ECO:0007669"/>
    <property type="project" value="InterPro"/>
</dbReference>
<dbReference type="SUPFAM" id="SSF53383">
    <property type="entry name" value="PLP-dependent transferases"/>
    <property type="match status" value="1"/>
</dbReference>
<dbReference type="InterPro" id="IPR001932">
    <property type="entry name" value="PPM-type_phosphatase-like_dom"/>
</dbReference>
<dbReference type="Pfam" id="PF00155">
    <property type="entry name" value="Aminotran_1_2"/>
    <property type="match status" value="1"/>
</dbReference>
<dbReference type="PROSITE" id="PS51746">
    <property type="entry name" value="PPM_2"/>
    <property type="match status" value="1"/>
</dbReference>
<dbReference type="InterPro" id="IPR036457">
    <property type="entry name" value="PPM-type-like_dom_sf"/>
</dbReference>
<dbReference type="Gene3D" id="3.90.1150.10">
    <property type="entry name" value="Aspartate Aminotransferase, domain 1"/>
    <property type="match status" value="1"/>
</dbReference>
<accession>A0A8S2A0R3</accession>
<evidence type="ECO:0000256" key="4">
    <source>
        <dbReference type="ARBA" id="ARBA00006702"/>
    </source>
</evidence>